<dbReference type="AlphaFoldDB" id="A0A371CKE1"/>
<dbReference type="EMBL" id="KZ857538">
    <property type="protein sequence ID" value="RDX40762.1"/>
    <property type="molecule type" value="Genomic_DNA"/>
</dbReference>
<accession>A0A371CKE1</accession>
<organism evidence="1 2">
    <name type="scientific">Lentinus brumalis</name>
    <dbReference type="NCBI Taxonomy" id="2498619"/>
    <lineage>
        <taxon>Eukaryota</taxon>
        <taxon>Fungi</taxon>
        <taxon>Dikarya</taxon>
        <taxon>Basidiomycota</taxon>
        <taxon>Agaricomycotina</taxon>
        <taxon>Agaricomycetes</taxon>
        <taxon>Polyporales</taxon>
        <taxon>Polyporaceae</taxon>
        <taxon>Lentinus</taxon>
    </lineage>
</organism>
<sequence>MPAGIAQERTPHPWGWRSGGDDECQRLGHAGRWRTQRCVCGVALCAASSLFGVPLQCILLARYRLVVQPPTTWADRAQLSHAADILEDEQVRRCVRCLSTTVSPCAARVAAVRQACQLNYKT</sequence>
<reference evidence="1 2" key="1">
    <citation type="journal article" date="2018" name="Biotechnol. Biofuels">
        <title>Integrative visual omics of the white-rot fungus Polyporus brumalis exposes the biotechnological potential of its oxidative enzymes for delignifying raw plant biomass.</title>
        <authorList>
            <person name="Miyauchi S."/>
            <person name="Rancon A."/>
            <person name="Drula E."/>
            <person name="Hage H."/>
            <person name="Chaduli D."/>
            <person name="Favel A."/>
            <person name="Grisel S."/>
            <person name="Henrissat B."/>
            <person name="Herpoel-Gimbert I."/>
            <person name="Ruiz-Duenas F.J."/>
            <person name="Chevret D."/>
            <person name="Hainaut M."/>
            <person name="Lin J."/>
            <person name="Wang M."/>
            <person name="Pangilinan J."/>
            <person name="Lipzen A."/>
            <person name="Lesage-Meessen L."/>
            <person name="Navarro D."/>
            <person name="Riley R."/>
            <person name="Grigoriev I.V."/>
            <person name="Zhou S."/>
            <person name="Raouche S."/>
            <person name="Rosso M.N."/>
        </authorList>
    </citation>
    <scope>NUCLEOTIDE SEQUENCE [LARGE SCALE GENOMIC DNA]</scope>
    <source>
        <strain evidence="1 2">BRFM 1820</strain>
    </source>
</reference>
<evidence type="ECO:0000313" key="1">
    <source>
        <dbReference type="EMBL" id="RDX40762.1"/>
    </source>
</evidence>
<dbReference type="Proteomes" id="UP000256964">
    <property type="component" value="Unassembled WGS sequence"/>
</dbReference>
<evidence type="ECO:0000313" key="2">
    <source>
        <dbReference type="Proteomes" id="UP000256964"/>
    </source>
</evidence>
<name>A0A371CKE1_9APHY</name>
<gene>
    <name evidence="1" type="ORF">OH76DRAFT_305008</name>
</gene>
<protein>
    <submittedName>
        <fullName evidence="1">Uncharacterized protein</fullName>
    </submittedName>
</protein>
<proteinExistence type="predicted"/>
<keyword evidence="2" id="KW-1185">Reference proteome</keyword>